<keyword evidence="2 5" id="KW-0418">Kinase</keyword>
<protein>
    <submittedName>
        <fullName evidence="5">Sugar kinase</fullName>
    </submittedName>
</protein>
<dbReference type="GO" id="GO:0016301">
    <property type="term" value="F:kinase activity"/>
    <property type="evidence" value="ECO:0007669"/>
    <property type="project" value="UniProtKB-KW"/>
</dbReference>
<keyword evidence="1" id="KW-0808">Transferase</keyword>
<feature type="domain" description="Carbohydrate kinase PfkB" evidence="4">
    <location>
        <begin position="56"/>
        <end position="310"/>
    </location>
</feature>
<evidence type="ECO:0000256" key="2">
    <source>
        <dbReference type="ARBA" id="ARBA00022777"/>
    </source>
</evidence>
<evidence type="ECO:0000259" key="4">
    <source>
        <dbReference type="Pfam" id="PF00294"/>
    </source>
</evidence>
<dbReference type="PANTHER" id="PTHR42774:SF3">
    <property type="entry name" value="KETOHEXOKINASE"/>
    <property type="match status" value="1"/>
</dbReference>
<accession>A0A918E4K3</accession>
<evidence type="ECO:0000256" key="1">
    <source>
        <dbReference type="ARBA" id="ARBA00022679"/>
    </source>
</evidence>
<evidence type="ECO:0000313" key="6">
    <source>
        <dbReference type="Proteomes" id="UP000660745"/>
    </source>
</evidence>
<dbReference type="EMBL" id="BMNK01000004">
    <property type="protein sequence ID" value="GGP06815.1"/>
    <property type="molecule type" value="Genomic_DNA"/>
</dbReference>
<reference evidence="5" key="2">
    <citation type="submission" date="2020-09" db="EMBL/GenBank/DDBJ databases">
        <authorList>
            <person name="Sun Q."/>
            <person name="Zhou Y."/>
        </authorList>
    </citation>
    <scope>NUCLEOTIDE SEQUENCE</scope>
    <source>
        <strain evidence="5">CGMCC 4.7430</strain>
    </source>
</reference>
<dbReference type="InterPro" id="IPR002173">
    <property type="entry name" value="Carboh/pur_kinase_PfkB_CS"/>
</dbReference>
<dbReference type="InterPro" id="IPR052562">
    <property type="entry name" value="Ketohexokinase-related"/>
</dbReference>
<dbReference type="InterPro" id="IPR029056">
    <property type="entry name" value="Ribokinase-like"/>
</dbReference>
<dbReference type="CDD" id="cd01942">
    <property type="entry name" value="ribokinase_group_A"/>
    <property type="match status" value="1"/>
</dbReference>
<name>A0A918E4K3_9ACTN</name>
<dbReference type="Gene3D" id="3.40.1190.20">
    <property type="match status" value="1"/>
</dbReference>
<dbReference type="Pfam" id="PF00294">
    <property type="entry name" value="PfkB"/>
    <property type="match status" value="1"/>
</dbReference>
<evidence type="ECO:0000256" key="3">
    <source>
        <dbReference type="SAM" id="MobiDB-lite"/>
    </source>
</evidence>
<keyword evidence="6" id="KW-1185">Reference proteome</keyword>
<dbReference type="RefSeq" id="WP_189139385.1">
    <property type="nucleotide sequence ID" value="NZ_BMNK01000004.1"/>
</dbReference>
<dbReference type="PANTHER" id="PTHR42774">
    <property type="entry name" value="PHOSPHOTRANSFERASE SYSTEM TRANSPORT PROTEIN"/>
    <property type="match status" value="1"/>
</dbReference>
<organism evidence="5 6">
    <name type="scientific">Nonomuraea glycinis</name>
    <dbReference type="NCBI Taxonomy" id="2047744"/>
    <lineage>
        <taxon>Bacteria</taxon>
        <taxon>Bacillati</taxon>
        <taxon>Actinomycetota</taxon>
        <taxon>Actinomycetes</taxon>
        <taxon>Streptosporangiales</taxon>
        <taxon>Streptosporangiaceae</taxon>
        <taxon>Nonomuraea</taxon>
    </lineage>
</organism>
<comment type="caution">
    <text evidence="5">The sequence shown here is derived from an EMBL/GenBank/DDBJ whole genome shotgun (WGS) entry which is preliminary data.</text>
</comment>
<dbReference type="AlphaFoldDB" id="A0A918E4K3"/>
<dbReference type="InterPro" id="IPR011611">
    <property type="entry name" value="PfkB_dom"/>
</dbReference>
<gene>
    <name evidence="5" type="ORF">GCM10012278_32400</name>
</gene>
<evidence type="ECO:0000313" key="5">
    <source>
        <dbReference type="EMBL" id="GGP06815.1"/>
    </source>
</evidence>
<proteinExistence type="predicted"/>
<sequence>MAVQAYDPLSHERTLEGPQFDVFLAGTVFLDIVFTGLPAMPAAGTEIWADGMGSCPGGIANLAIATSRLGLRTSLAAAFGDDDYGDFCWRTLEEQEAVDLSRSRRFEQWHSPVTVSMAVDRDRSMVTHGHPSPMPAAEMIGLPPRSRAAIVTLSPDEPLGAPGSSCNWAEAAHRDGALIFADVGWDPSGAWPRSLLDQLSVCHAFMPNAIEAMAYTRTDTPRDALYAIADRVPLAVVTDGANGALAIDSTTGEEAFIPAPRVTALDPTGAGDVFGAGLVLGTLCRWPLADRLAFAGLCASLAVQQFGGSLAAPGWGDIADWWHEARLAADHGGAYGSSLARRYAFLDRLVPTVPVGAVRRAVATIARYADVGGTPQKAAETPGEPEDGGPNTPRVTAQKE</sequence>
<dbReference type="SUPFAM" id="SSF53613">
    <property type="entry name" value="Ribokinase-like"/>
    <property type="match status" value="1"/>
</dbReference>
<dbReference type="Proteomes" id="UP000660745">
    <property type="component" value="Unassembled WGS sequence"/>
</dbReference>
<feature type="region of interest" description="Disordered" evidence="3">
    <location>
        <begin position="373"/>
        <end position="400"/>
    </location>
</feature>
<dbReference type="PROSITE" id="PS00584">
    <property type="entry name" value="PFKB_KINASES_2"/>
    <property type="match status" value="1"/>
</dbReference>
<reference evidence="5" key="1">
    <citation type="journal article" date="2014" name="Int. J. Syst. Evol. Microbiol.">
        <title>Complete genome sequence of Corynebacterium casei LMG S-19264T (=DSM 44701T), isolated from a smear-ripened cheese.</title>
        <authorList>
            <consortium name="US DOE Joint Genome Institute (JGI-PGF)"/>
            <person name="Walter F."/>
            <person name="Albersmeier A."/>
            <person name="Kalinowski J."/>
            <person name="Ruckert C."/>
        </authorList>
    </citation>
    <scope>NUCLEOTIDE SEQUENCE</scope>
    <source>
        <strain evidence="5">CGMCC 4.7430</strain>
    </source>
</reference>